<feature type="region of interest" description="Disordered" evidence="6">
    <location>
        <begin position="27"/>
        <end position="50"/>
    </location>
</feature>
<dbReference type="InterPro" id="IPR009009">
    <property type="entry name" value="RlpA-like_DPBB"/>
</dbReference>
<feature type="chain" id="PRO_5015013376" description="Endolytic peptidoglycan transglycosylase RlpA" evidence="7">
    <location>
        <begin position="21"/>
        <end position="371"/>
    </location>
</feature>
<comment type="similarity">
    <text evidence="4 5">Belongs to the RlpA family.</text>
</comment>
<feature type="compositionally biased region" description="Polar residues" evidence="6">
    <location>
        <begin position="27"/>
        <end position="37"/>
    </location>
</feature>
<dbReference type="EMBL" id="PDNV01000013">
    <property type="protein sequence ID" value="PLC52448.1"/>
    <property type="molecule type" value="Genomic_DNA"/>
</dbReference>
<keyword evidence="4 9" id="KW-0449">Lipoprotein</keyword>
<dbReference type="PANTHER" id="PTHR34183">
    <property type="entry name" value="ENDOLYTIC PEPTIDOGLYCAN TRANSGLYCOSYLASE RLPA"/>
    <property type="match status" value="1"/>
</dbReference>
<keyword evidence="3 4" id="KW-0961">Cell wall biogenesis/degradation</keyword>
<dbReference type="CDD" id="cd22268">
    <property type="entry name" value="DPBB_RlpA-like"/>
    <property type="match status" value="1"/>
</dbReference>
<keyword evidence="1 7" id="KW-0732">Signal</keyword>
<dbReference type="PANTHER" id="PTHR34183:SF1">
    <property type="entry name" value="ENDOLYTIC PEPTIDOGLYCAN TRANSGLYCOSYLASE RLPA"/>
    <property type="match status" value="1"/>
</dbReference>
<comment type="caution">
    <text evidence="9">The sequence shown here is derived from an EMBL/GenBank/DDBJ whole genome shotgun (WGS) entry which is preliminary data.</text>
</comment>
<dbReference type="Pfam" id="PF03330">
    <property type="entry name" value="DPBB_1"/>
    <property type="match status" value="1"/>
</dbReference>
<reference evidence="9 10" key="1">
    <citation type="submission" date="2017-10" db="EMBL/GenBank/DDBJ databases">
        <title>Two draft genome sequences of Pusillimonas sp. strains isolated from a nitrate- and radionuclide-contaminated groundwater in Russia.</title>
        <authorList>
            <person name="Grouzdev D.S."/>
            <person name="Tourova T.P."/>
            <person name="Goeva M.A."/>
            <person name="Babich T.L."/>
            <person name="Sokolova D.S."/>
            <person name="Abdullin R."/>
            <person name="Poltaraus A.B."/>
            <person name="Toshchakov S.V."/>
            <person name="Nazina T.N."/>
        </authorList>
    </citation>
    <scope>NUCLEOTIDE SEQUENCE [LARGE SCALE GENOMIC DNA]</scope>
    <source>
        <strain evidence="9 10">JR1/69-2-13</strain>
    </source>
</reference>
<evidence type="ECO:0000256" key="3">
    <source>
        <dbReference type="ARBA" id="ARBA00023316"/>
    </source>
</evidence>
<dbReference type="PROSITE" id="PS51257">
    <property type="entry name" value="PROKAR_LIPOPROTEIN"/>
    <property type="match status" value="1"/>
</dbReference>
<keyword evidence="10" id="KW-1185">Reference proteome</keyword>
<dbReference type="GO" id="GO:0005886">
    <property type="term" value="C:plasma membrane"/>
    <property type="evidence" value="ECO:0007669"/>
    <property type="project" value="UniProtKB-SubCell"/>
</dbReference>
<gene>
    <name evidence="4" type="primary">rlpA</name>
    <name evidence="9" type="ORF">CR155_18285</name>
</gene>
<dbReference type="Pfam" id="PF05036">
    <property type="entry name" value="SPOR"/>
    <property type="match status" value="1"/>
</dbReference>
<evidence type="ECO:0000256" key="2">
    <source>
        <dbReference type="ARBA" id="ARBA00023239"/>
    </source>
</evidence>
<feature type="region of interest" description="Disordered" evidence="6">
    <location>
        <begin position="198"/>
        <end position="229"/>
    </location>
</feature>
<evidence type="ECO:0000256" key="5">
    <source>
        <dbReference type="RuleBase" id="RU003495"/>
    </source>
</evidence>
<dbReference type="PROSITE" id="PS51724">
    <property type="entry name" value="SPOR"/>
    <property type="match status" value="1"/>
</dbReference>
<dbReference type="OrthoDB" id="9779128at2"/>
<organism evidence="9 10">
    <name type="scientific">Pollutimonas nitritireducens</name>
    <dbReference type="NCBI Taxonomy" id="2045209"/>
    <lineage>
        <taxon>Bacteria</taxon>
        <taxon>Pseudomonadati</taxon>
        <taxon>Pseudomonadota</taxon>
        <taxon>Betaproteobacteria</taxon>
        <taxon>Burkholderiales</taxon>
        <taxon>Alcaligenaceae</taxon>
        <taxon>Pollutimonas</taxon>
    </lineage>
</organism>
<evidence type="ECO:0000256" key="4">
    <source>
        <dbReference type="HAMAP-Rule" id="MF_02071"/>
    </source>
</evidence>
<dbReference type="GO" id="GO:0008932">
    <property type="term" value="F:lytic endotransglycosylase activity"/>
    <property type="evidence" value="ECO:0007669"/>
    <property type="project" value="UniProtKB-UniRule"/>
</dbReference>
<keyword evidence="4" id="KW-0564">Palmitate</keyword>
<dbReference type="SUPFAM" id="SSF110997">
    <property type="entry name" value="Sporulation related repeat"/>
    <property type="match status" value="1"/>
</dbReference>
<evidence type="ECO:0000256" key="1">
    <source>
        <dbReference type="ARBA" id="ARBA00022729"/>
    </source>
</evidence>
<evidence type="ECO:0000256" key="6">
    <source>
        <dbReference type="SAM" id="MobiDB-lite"/>
    </source>
</evidence>
<evidence type="ECO:0000256" key="7">
    <source>
        <dbReference type="SAM" id="SignalP"/>
    </source>
</evidence>
<dbReference type="InterPro" id="IPR036908">
    <property type="entry name" value="RlpA-like_sf"/>
</dbReference>
<dbReference type="HAMAP" id="MF_02071">
    <property type="entry name" value="RlpA"/>
    <property type="match status" value="1"/>
</dbReference>
<dbReference type="InterPro" id="IPR007730">
    <property type="entry name" value="SPOR-like_dom"/>
</dbReference>
<dbReference type="GO" id="GO:0042834">
    <property type="term" value="F:peptidoglycan binding"/>
    <property type="evidence" value="ECO:0007669"/>
    <property type="project" value="InterPro"/>
</dbReference>
<dbReference type="FunFam" id="2.40.40.10:FF:000003">
    <property type="entry name" value="Endolytic peptidoglycan transglycosylase RlpA"/>
    <property type="match status" value="1"/>
</dbReference>
<dbReference type="Proteomes" id="UP000234328">
    <property type="component" value="Unassembled WGS sequence"/>
</dbReference>
<keyword evidence="4" id="KW-0472">Membrane</keyword>
<dbReference type="Gene3D" id="2.40.40.10">
    <property type="entry name" value="RlpA-like domain"/>
    <property type="match status" value="1"/>
</dbReference>
<keyword evidence="4" id="KW-1003">Cell membrane</keyword>
<keyword evidence="2 4" id="KW-0456">Lyase</keyword>
<feature type="signal peptide" evidence="7">
    <location>
        <begin position="1"/>
        <end position="20"/>
    </location>
</feature>
<dbReference type="InterPro" id="IPR036680">
    <property type="entry name" value="SPOR-like_sf"/>
</dbReference>
<comment type="subcellular location">
    <subcellularLocation>
        <location evidence="4">Cell membrane</location>
        <topology evidence="4">Lipid-anchor</topology>
    </subcellularLocation>
</comment>
<dbReference type="InterPro" id="IPR012997">
    <property type="entry name" value="RplA"/>
</dbReference>
<feature type="domain" description="SPOR" evidence="8">
    <location>
        <begin position="291"/>
        <end position="371"/>
    </location>
</feature>
<dbReference type="NCBIfam" id="TIGR00413">
    <property type="entry name" value="rlpA"/>
    <property type="match status" value="1"/>
</dbReference>
<dbReference type="Gene3D" id="3.30.70.1070">
    <property type="entry name" value="Sporulation related repeat"/>
    <property type="match status" value="1"/>
</dbReference>
<dbReference type="RefSeq" id="WP_102071467.1">
    <property type="nucleotide sequence ID" value="NZ_PDNV01000013.1"/>
</dbReference>
<name>A0A2N4UBR6_9BURK</name>
<dbReference type="GO" id="GO:0071555">
    <property type="term" value="P:cell wall organization"/>
    <property type="evidence" value="ECO:0007669"/>
    <property type="project" value="UniProtKB-KW"/>
</dbReference>
<protein>
    <recommendedName>
        <fullName evidence="4">Endolytic peptidoglycan transglycosylase RlpA</fullName>
        <ecNumber evidence="4">4.2.2.-</ecNumber>
    </recommendedName>
</protein>
<comment type="function">
    <text evidence="4">Lytic transglycosylase with a strong preference for naked glycan strands that lack stem peptides.</text>
</comment>
<evidence type="ECO:0000313" key="9">
    <source>
        <dbReference type="EMBL" id="PLC52448.1"/>
    </source>
</evidence>
<dbReference type="GO" id="GO:0000270">
    <property type="term" value="P:peptidoglycan metabolic process"/>
    <property type="evidence" value="ECO:0007669"/>
    <property type="project" value="UniProtKB-UniRule"/>
</dbReference>
<sequence>MTSPRYLIPLALCIILAILAGCSTPKTGTKVGSSSGATRGGGYYKDDGPGSNIPPGIENIPDAVPQVEPHSPSNFRPYVVFGKKYVPVSDEKPFRQEGTASWYGRKFHGKKTANGETYDMYAMSAAHPTLPIPSYARVTHAKTGNSVIVRVNDRGPFHSSRIIDVSYVAAAKLGLIGPGSGQVIVEAITNDDIRNTRMASAPAAPRTTQVSVAQPVEAREAPSRIAANKQPLPDALEVLRLSEAKPAAAQSTSARPGVAQPDALQALLTDDRIGHISAASTGTQAQMAQSPSSPGQIYLQFGAFSAPHTANGLAQKINQQISHVESRPARIRTANELYKVQIGPYSSRTEAVNAAFRIREVTGMQATLALS</sequence>
<dbReference type="EC" id="4.2.2.-" evidence="4"/>
<evidence type="ECO:0000313" key="10">
    <source>
        <dbReference type="Proteomes" id="UP000234328"/>
    </source>
</evidence>
<accession>A0A2N4UBR6</accession>
<dbReference type="AlphaFoldDB" id="A0A2N4UBR6"/>
<dbReference type="SUPFAM" id="SSF50685">
    <property type="entry name" value="Barwin-like endoglucanases"/>
    <property type="match status" value="1"/>
</dbReference>
<proteinExistence type="inferred from homology"/>
<evidence type="ECO:0000259" key="8">
    <source>
        <dbReference type="PROSITE" id="PS51724"/>
    </source>
</evidence>
<dbReference type="InterPro" id="IPR034718">
    <property type="entry name" value="RlpA"/>
</dbReference>